<dbReference type="RefSeq" id="WP_353898388.1">
    <property type="nucleotide sequence ID" value="NZ_CP158970.1"/>
</dbReference>
<protein>
    <submittedName>
        <fullName evidence="2">Uncharacterized protein</fullName>
    </submittedName>
</protein>
<feature type="region of interest" description="Disordered" evidence="1">
    <location>
        <begin position="60"/>
        <end position="91"/>
    </location>
</feature>
<evidence type="ECO:0000256" key="1">
    <source>
        <dbReference type="SAM" id="MobiDB-lite"/>
    </source>
</evidence>
<proteinExistence type="predicted"/>
<dbReference type="Proteomes" id="UP001596207">
    <property type="component" value="Unassembled WGS sequence"/>
</dbReference>
<keyword evidence="3" id="KW-1185">Reference proteome</keyword>
<dbReference type="EMBL" id="JBHSQQ010000043">
    <property type="protein sequence ID" value="MFC5941895.1"/>
    <property type="molecule type" value="Genomic_DNA"/>
</dbReference>
<reference evidence="3" key="1">
    <citation type="journal article" date="2019" name="Int. J. Syst. Evol. Microbiol.">
        <title>The Global Catalogue of Microorganisms (GCM) 10K type strain sequencing project: providing services to taxonomists for standard genome sequencing and annotation.</title>
        <authorList>
            <consortium name="The Broad Institute Genomics Platform"/>
            <consortium name="The Broad Institute Genome Sequencing Center for Infectious Disease"/>
            <person name="Wu L."/>
            <person name="Ma J."/>
        </authorList>
    </citation>
    <scope>NUCLEOTIDE SEQUENCE [LARGE SCALE GENOMIC DNA]</scope>
    <source>
        <strain evidence="3">CGMCC 4.7173</strain>
    </source>
</reference>
<name>A0ABW1HMM2_9ACTN</name>
<organism evidence="2 3">
    <name type="scientific">Micromonospora harpali</name>
    <dbReference type="NCBI Taxonomy" id="1490225"/>
    <lineage>
        <taxon>Bacteria</taxon>
        <taxon>Bacillati</taxon>
        <taxon>Actinomycetota</taxon>
        <taxon>Actinomycetes</taxon>
        <taxon>Micromonosporales</taxon>
        <taxon>Micromonosporaceae</taxon>
        <taxon>Micromonospora</taxon>
    </lineage>
</organism>
<evidence type="ECO:0000313" key="2">
    <source>
        <dbReference type="EMBL" id="MFC5941895.1"/>
    </source>
</evidence>
<evidence type="ECO:0000313" key="3">
    <source>
        <dbReference type="Proteomes" id="UP001596207"/>
    </source>
</evidence>
<gene>
    <name evidence="2" type="ORF">ACFPZ4_10440</name>
</gene>
<sequence length="91" mass="10198">MGRRWKWFLRPGKVAVDLTGQVVPDGAGPGRWRRRVVEAAVPDGVETSRCDGATVYEWPERRRRAAAGPNQRADRYRAQPPGRRGREGSDG</sequence>
<accession>A0ABW1HMM2</accession>
<comment type="caution">
    <text evidence="2">The sequence shown here is derived from an EMBL/GenBank/DDBJ whole genome shotgun (WGS) entry which is preliminary data.</text>
</comment>